<evidence type="ECO:0000256" key="5">
    <source>
        <dbReference type="ARBA" id="ARBA00022729"/>
    </source>
</evidence>
<dbReference type="HOGENOM" id="CLU_027551_2_0_1"/>
<dbReference type="InterPro" id="IPR029058">
    <property type="entry name" value="AB_hydrolase_fold"/>
</dbReference>
<evidence type="ECO:0000256" key="3">
    <source>
        <dbReference type="ARBA" id="ARBA00022525"/>
    </source>
</evidence>
<keyword evidence="4 11" id="KW-0858">Xylan degradation</keyword>
<gene>
    <name evidence="12" type="ORF">MGG_07653</name>
</gene>
<dbReference type="InParanoid" id="G4N321"/>
<dbReference type="PANTHER" id="PTHR38050:SF1">
    <property type="entry name" value="FERULOYL ESTERASE C"/>
    <property type="match status" value="1"/>
</dbReference>
<dbReference type="InterPro" id="IPR043595">
    <property type="entry name" value="FaeB/C/D"/>
</dbReference>
<evidence type="ECO:0000256" key="11">
    <source>
        <dbReference type="RuleBase" id="RU367094"/>
    </source>
</evidence>
<evidence type="ECO:0000256" key="8">
    <source>
        <dbReference type="ARBA" id="ARBA00023326"/>
    </source>
</evidence>
<accession>G4N321</accession>
<dbReference type="GeneID" id="2683573"/>
<sequence length="377" mass="41301">MESQTFDHGEDGKFSSLEYILDESCSRKSGSICLSRHPRRHPESLFLVLVLDWTLFLLLRFHLSSPSAILTRSDYQLLHLFTLSCFANLPVPLSARHETKMVQFSLTSALALASSLFAASTLAAKSNGCGSVNATLTTGVRQINVNGLQRQYTLKLPDGYDGKTPMKLVFAWHWRFSRMEDVVTGVSIQPWYGLESRAKGSAIFVAPDGINKEWPNDGGRDVAFADAMIKELESGLCIDTDQLFSTGFSYGASMTFALACARPKVFRAVSIIGGGQVSGCEGGTDPVNFLQFHGTEDTVFPMDKGLELKDRFVKNNGCQAKDITMPTNPGQSTRTDFTCTKKKLSFVAYVGGHVGAPLGEQNPLAPDTTWDFFTKST</sequence>
<comment type="similarity">
    <text evidence="2 11">Belongs to the faeC family.</text>
</comment>
<evidence type="ECO:0000313" key="13">
    <source>
        <dbReference type="Proteomes" id="UP000009058"/>
    </source>
</evidence>
<evidence type="ECO:0000256" key="1">
    <source>
        <dbReference type="ARBA" id="ARBA00004613"/>
    </source>
</evidence>
<reference key="2">
    <citation type="submission" date="2011-05" db="EMBL/GenBank/DDBJ databases">
        <title>The Genome Sequence of Magnaporthe oryzae 70-15.</title>
        <authorList>
            <consortium name="The Broad Institute Genome Sequencing Platform"/>
            <person name="Ma L.-J."/>
            <person name="Dead R."/>
            <person name="Young S.K."/>
            <person name="Zeng Q."/>
            <person name="Gargeya S."/>
            <person name="Fitzgerald M."/>
            <person name="Haas B."/>
            <person name="Abouelleil A."/>
            <person name="Alvarado L."/>
            <person name="Arachchi H.M."/>
            <person name="Berlin A."/>
            <person name="Brown A."/>
            <person name="Chapman S.B."/>
            <person name="Chen Z."/>
            <person name="Dunbar C."/>
            <person name="Freedman E."/>
            <person name="Gearin G."/>
            <person name="Gellesch M."/>
            <person name="Goldberg J."/>
            <person name="Griggs A."/>
            <person name="Gujja S."/>
            <person name="Heiman D."/>
            <person name="Howarth C."/>
            <person name="Larson L."/>
            <person name="Lui A."/>
            <person name="MacDonald P.J.P."/>
            <person name="Mehta T."/>
            <person name="Montmayeur A."/>
            <person name="Murphy C."/>
            <person name="Neiman D."/>
            <person name="Pearson M."/>
            <person name="Priest M."/>
            <person name="Roberts A."/>
            <person name="Saif S."/>
            <person name="Shea T."/>
            <person name="Shenoy N."/>
            <person name="Sisk P."/>
            <person name="Stolte C."/>
            <person name="Sykes S."/>
            <person name="Yandava C."/>
            <person name="Wortman J."/>
            <person name="Nusbaum C."/>
            <person name="Birren B."/>
        </authorList>
    </citation>
    <scope>NUCLEOTIDE SEQUENCE</scope>
    <source>
        <strain>70-15</strain>
    </source>
</reference>
<dbReference type="RefSeq" id="XP_003711587.1">
    <property type="nucleotide sequence ID" value="XM_003711539.1"/>
</dbReference>
<keyword evidence="7 11" id="KW-0119">Carbohydrate metabolism</keyword>
<dbReference type="AlphaFoldDB" id="G4N321"/>
<comment type="subcellular location">
    <subcellularLocation>
        <location evidence="1 11">Secreted</location>
    </subcellularLocation>
</comment>
<dbReference type="EMBL" id="CM001233">
    <property type="protein sequence ID" value="EHA51780.1"/>
    <property type="molecule type" value="Genomic_DNA"/>
</dbReference>
<name>G4N321_PYRO7</name>
<keyword evidence="13" id="KW-1185">Reference proteome</keyword>
<keyword evidence="5" id="KW-0732">Signal</keyword>
<dbReference type="eggNOG" id="ENOG502SMEI">
    <property type="taxonomic scope" value="Eukaryota"/>
</dbReference>
<dbReference type="Gene3D" id="3.40.50.1820">
    <property type="entry name" value="alpha/beta hydrolase"/>
    <property type="match status" value="1"/>
</dbReference>
<dbReference type="PANTHER" id="PTHR38050">
    <property type="match status" value="1"/>
</dbReference>
<keyword evidence="6 11" id="KW-0378">Hydrolase</keyword>
<evidence type="ECO:0000256" key="7">
    <source>
        <dbReference type="ARBA" id="ARBA00023277"/>
    </source>
</evidence>
<evidence type="ECO:0000313" key="12">
    <source>
        <dbReference type="EMBL" id="EHA51780.1"/>
    </source>
</evidence>
<reference evidence="12 13" key="1">
    <citation type="journal article" date="2005" name="Nature">
        <title>The genome sequence of the rice blast fungus Magnaporthe grisea.</title>
        <authorList>
            <person name="Dean R.A."/>
            <person name="Talbot N.J."/>
            <person name="Ebbole D.J."/>
            <person name="Farman M.L."/>
            <person name="Mitchell T.K."/>
            <person name="Orbach M.J."/>
            <person name="Thon M."/>
            <person name="Kulkarni R."/>
            <person name="Xu J.R."/>
            <person name="Pan H."/>
            <person name="Read N.D."/>
            <person name="Lee Y.H."/>
            <person name="Carbone I."/>
            <person name="Brown D."/>
            <person name="Oh Y.Y."/>
            <person name="Donofrio N."/>
            <person name="Jeong J.S."/>
            <person name="Soanes D.M."/>
            <person name="Djonovic S."/>
            <person name="Kolomiets E."/>
            <person name="Rehmeyer C."/>
            <person name="Li W."/>
            <person name="Harding M."/>
            <person name="Kim S."/>
            <person name="Lebrun M.H."/>
            <person name="Bohnert H."/>
            <person name="Coughlan S."/>
            <person name="Butler J."/>
            <person name="Calvo S."/>
            <person name="Ma L.J."/>
            <person name="Nicol R."/>
            <person name="Purcell S."/>
            <person name="Nusbaum C."/>
            <person name="Galagan J.E."/>
            <person name="Birren B.W."/>
        </authorList>
    </citation>
    <scope>NUCLEOTIDE SEQUENCE [LARGE SCALE GENOMIC DNA]</scope>
    <source>
        <strain evidence="13">70-15 / ATCC MYA-4617 / FGSC 8958</strain>
    </source>
</reference>
<dbReference type="Proteomes" id="UP000009058">
    <property type="component" value="Chromosome 3"/>
</dbReference>
<comment type="catalytic activity">
    <reaction evidence="10 11">
        <text>feruloyl-polysaccharide + H2O = ferulate + polysaccharide.</text>
        <dbReference type="EC" id="3.1.1.73"/>
    </reaction>
</comment>
<evidence type="ECO:0000256" key="2">
    <source>
        <dbReference type="ARBA" id="ARBA00010278"/>
    </source>
</evidence>
<keyword evidence="3 11" id="KW-0964">Secreted</keyword>
<dbReference type="EC" id="3.1.1.73" evidence="11"/>
<dbReference type="GO" id="GO:0045493">
    <property type="term" value="P:xylan catabolic process"/>
    <property type="evidence" value="ECO:0007669"/>
    <property type="project" value="UniProtKB-UniRule"/>
</dbReference>
<dbReference type="VEuPathDB" id="FungiDB:MGG_07653"/>
<protein>
    <recommendedName>
        <fullName evidence="11">Feruloyl esterase C</fullName>
        <ecNumber evidence="11">3.1.1.73</ecNumber>
    </recommendedName>
    <alternativeName>
        <fullName evidence="11">Ferulic acid esterase C</fullName>
    </alternativeName>
</protein>
<evidence type="ECO:0000256" key="9">
    <source>
        <dbReference type="ARBA" id="ARBA00025250"/>
    </source>
</evidence>
<keyword evidence="8 11" id="KW-0624">Polysaccharide degradation</keyword>
<dbReference type="ESTHER" id="magor-a0a4p7n714">
    <property type="family name" value="FaeC"/>
</dbReference>
<organism evidence="12 13">
    <name type="scientific">Pyricularia oryzae (strain 70-15 / ATCC MYA-4617 / FGSC 8958)</name>
    <name type="common">Rice blast fungus</name>
    <name type="synonym">Magnaporthe oryzae</name>
    <dbReference type="NCBI Taxonomy" id="242507"/>
    <lineage>
        <taxon>Eukaryota</taxon>
        <taxon>Fungi</taxon>
        <taxon>Dikarya</taxon>
        <taxon>Ascomycota</taxon>
        <taxon>Pezizomycotina</taxon>
        <taxon>Sordariomycetes</taxon>
        <taxon>Sordariomycetidae</taxon>
        <taxon>Magnaporthales</taxon>
        <taxon>Pyriculariaceae</taxon>
        <taxon>Pyricularia</taxon>
    </lineage>
</organism>
<evidence type="ECO:0000256" key="4">
    <source>
        <dbReference type="ARBA" id="ARBA00022651"/>
    </source>
</evidence>
<dbReference type="KEGG" id="mgr:MGG_07653"/>
<dbReference type="SMR" id="G4N321"/>
<dbReference type="GO" id="GO:0030600">
    <property type="term" value="F:feruloyl esterase activity"/>
    <property type="evidence" value="ECO:0007669"/>
    <property type="project" value="UniProtKB-UniRule"/>
</dbReference>
<proteinExistence type="inferred from homology"/>
<dbReference type="GO" id="GO:0005576">
    <property type="term" value="C:extracellular region"/>
    <property type="evidence" value="ECO:0007669"/>
    <property type="project" value="UniProtKB-SubCell"/>
</dbReference>
<dbReference type="OrthoDB" id="424610at2759"/>
<evidence type="ECO:0000256" key="10">
    <source>
        <dbReference type="ARBA" id="ARBA00034075"/>
    </source>
</evidence>
<dbReference type="SUPFAM" id="SSF53474">
    <property type="entry name" value="alpha/beta-Hydrolases"/>
    <property type="match status" value="1"/>
</dbReference>
<comment type="function">
    <text evidence="9 11">Involved in degradation of plant cell walls. Hydrolyzes the feruloyl-arabinose ester bond in arabinoxylans, and the feruloyl-galactose ester bond in pectin. Active against paranitrophenyl-acetate, methyl ferulate and wheat arabinoxylan.</text>
</comment>
<dbReference type="OMA" id="CQAKDIT"/>
<evidence type="ECO:0000256" key="6">
    <source>
        <dbReference type="ARBA" id="ARBA00022801"/>
    </source>
</evidence>